<name>A0ABV4WJR3_9CYAN</name>
<gene>
    <name evidence="1" type="ORF">ACE1CA_12235</name>
</gene>
<keyword evidence="2" id="KW-1185">Reference proteome</keyword>
<dbReference type="RefSeq" id="WP_413277703.1">
    <property type="nucleotide sequence ID" value="NZ_JBHFNT010000101.1"/>
</dbReference>
<dbReference type="EMBL" id="JBHFNT010000101">
    <property type="protein sequence ID" value="MFB2835290.1"/>
    <property type="molecule type" value="Genomic_DNA"/>
</dbReference>
<sequence length="115" mass="13323">MTIPSEILELVDRLNQELNETEQELISGLNRVRPLLSIFPNNNLLMGYFSYFNNVLFFIDSSRRRIQATIETIEPEDIKEELIQEAGEDLGEQLGRVIEAKMGVRRIMNTLEELP</sequence>
<evidence type="ECO:0008006" key="3">
    <source>
        <dbReference type="Google" id="ProtNLM"/>
    </source>
</evidence>
<comment type="caution">
    <text evidence="1">The sequence shown here is derived from an EMBL/GenBank/DDBJ whole genome shotgun (WGS) entry which is preliminary data.</text>
</comment>
<protein>
    <recommendedName>
        <fullName evidence="3">Restriction endonuclease subunit S</fullName>
    </recommendedName>
</protein>
<reference evidence="1 2" key="1">
    <citation type="submission" date="2024-09" db="EMBL/GenBank/DDBJ databases">
        <title>Floridaenema gen nov. (Aerosakkonemataceae, Aerosakkonematales ord. nov., Cyanobacteria) from benthic tropical and subtropical fresh waters, with the description of four new species.</title>
        <authorList>
            <person name="Moretto J.A."/>
            <person name="Berthold D.E."/>
            <person name="Lefler F.W."/>
            <person name="Huang I.-S."/>
            <person name="Laughinghouse H. IV."/>
        </authorList>
    </citation>
    <scope>NUCLEOTIDE SEQUENCE [LARGE SCALE GENOMIC DNA]</scope>
    <source>
        <strain evidence="1 2">BLCC-F167</strain>
    </source>
</reference>
<evidence type="ECO:0000313" key="2">
    <source>
        <dbReference type="Proteomes" id="UP001576780"/>
    </source>
</evidence>
<organism evidence="1 2">
    <name type="scientific">Floridaenema evergladense BLCC-F167</name>
    <dbReference type="NCBI Taxonomy" id="3153639"/>
    <lineage>
        <taxon>Bacteria</taxon>
        <taxon>Bacillati</taxon>
        <taxon>Cyanobacteriota</taxon>
        <taxon>Cyanophyceae</taxon>
        <taxon>Oscillatoriophycideae</taxon>
        <taxon>Aerosakkonematales</taxon>
        <taxon>Aerosakkonemataceae</taxon>
        <taxon>Floridanema</taxon>
        <taxon>Floridanema evergladense</taxon>
    </lineage>
</organism>
<dbReference type="Proteomes" id="UP001576780">
    <property type="component" value="Unassembled WGS sequence"/>
</dbReference>
<evidence type="ECO:0000313" key="1">
    <source>
        <dbReference type="EMBL" id="MFB2835290.1"/>
    </source>
</evidence>
<proteinExistence type="predicted"/>
<accession>A0ABV4WJR3</accession>